<dbReference type="InterPro" id="IPR019595">
    <property type="entry name" value="DUF2470"/>
</dbReference>
<proteinExistence type="predicted"/>
<feature type="domain" description="CREG-like beta-barrel" evidence="2">
    <location>
        <begin position="14"/>
        <end position="164"/>
    </location>
</feature>
<dbReference type="OrthoDB" id="9776211at2"/>
<accession>A0A327X697</accession>
<feature type="domain" description="DUF2470" evidence="1">
    <location>
        <begin position="175"/>
        <end position="255"/>
    </location>
</feature>
<dbReference type="Pfam" id="PF10615">
    <property type="entry name" value="DUF2470"/>
    <property type="match status" value="1"/>
</dbReference>
<dbReference type="Pfam" id="PF13883">
    <property type="entry name" value="CREG_beta-barrel"/>
    <property type="match status" value="1"/>
</dbReference>
<dbReference type="PANTHER" id="PTHR13343:SF17">
    <property type="entry name" value="CELLULAR REPRESSOR OF E1A-STIMULATED GENES, ISOFORM A"/>
    <property type="match status" value="1"/>
</dbReference>
<dbReference type="GO" id="GO:0005737">
    <property type="term" value="C:cytoplasm"/>
    <property type="evidence" value="ECO:0007669"/>
    <property type="project" value="UniProtKB-ARBA"/>
</dbReference>
<dbReference type="AlphaFoldDB" id="A0A327X697"/>
<dbReference type="InterPro" id="IPR037119">
    <property type="entry name" value="Haem_oxidase_HugZ-like_sf"/>
</dbReference>
<reference evidence="4 6" key="1">
    <citation type="journal article" date="2018" name="Front. Microbiol.">
        <title>Genome-Based Analysis Reveals the Taxonomy and Diversity of the Family Idiomarinaceae.</title>
        <authorList>
            <person name="Liu Y."/>
            <person name="Lai Q."/>
            <person name="Shao Z."/>
        </authorList>
    </citation>
    <scope>NUCLEOTIDE SEQUENCE [LARGE SCALE GENOMIC DNA]</scope>
    <source>
        <strain evidence="4 6">CF12-14</strain>
    </source>
</reference>
<evidence type="ECO:0000313" key="4">
    <source>
        <dbReference type="EMBL" id="RUO28259.1"/>
    </source>
</evidence>
<dbReference type="RefSeq" id="WP_111567915.1">
    <property type="nucleotide sequence ID" value="NZ_PIPK01000001.1"/>
</dbReference>
<dbReference type="Proteomes" id="UP000287865">
    <property type="component" value="Unassembled WGS sequence"/>
</dbReference>
<comment type="caution">
    <text evidence="3">The sequence shown here is derived from an EMBL/GenBank/DDBJ whole genome shotgun (WGS) entry which is preliminary data.</text>
</comment>
<dbReference type="Gene3D" id="2.30.110.10">
    <property type="entry name" value="Electron Transport, Fmn-binding Protein, Chain A"/>
    <property type="match status" value="1"/>
</dbReference>
<dbReference type="PANTHER" id="PTHR13343">
    <property type="entry name" value="CREG1 PROTEIN"/>
    <property type="match status" value="1"/>
</dbReference>
<gene>
    <name evidence="3" type="ORF">B0I24_10136</name>
    <name evidence="4" type="ORF">CWE07_00165</name>
</gene>
<protein>
    <submittedName>
        <fullName evidence="3">Uncharacterized protein</fullName>
    </submittedName>
</protein>
<dbReference type="SUPFAM" id="SSF50475">
    <property type="entry name" value="FMN-binding split barrel"/>
    <property type="match status" value="1"/>
</dbReference>
<sequence>MAVEAKQQRVPAPHRINAARQARRLALTHSTAVFSTLSYKMNGHPFGSVSPIGLTDTGDVLFYVSDIAQHARNLNHDPRLSVTVFEPSTRGDQNEQARLTLSGDAKPLEGEEGKQALALYLRLFPDAQGYTKAHDFKIWGMRVEHIRYIGGFGEIFWLTPDEWLLPAPQWSAEDEAGMVKHMNEDHADACALLLQQYKKAFEPTDSIPTQAGQGAKMVAIYPDGCYLMQTRQRYFVPFEGVCSTPMDVRKMLASMTRKARTEAV</sequence>
<keyword evidence="6" id="KW-1185">Reference proteome</keyword>
<evidence type="ECO:0000313" key="3">
    <source>
        <dbReference type="EMBL" id="RAK01413.1"/>
    </source>
</evidence>
<evidence type="ECO:0000259" key="1">
    <source>
        <dbReference type="Pfam" id="PF10615"/>
    </source>
</evidence>
<dbReference type="Proteomes" id="UP000249203">
    <property type="component" value="Unassembled WGS sequence"/>
</dbReference>
<evidence type="ECO:0000313" key="5">
    <source>
        <dbReference type="Proteomes" id="UP000249203"/>
    </source>
</evidence>
<dbReference type="Gene3D" id="3.20.180.10">
    <property type="entry name" value="PNP-oxidase-like"/>
    <property type="match status" value="1"/>
</dbReference>
<dbReference type="InterPro" id="IPR055343">
    <property type="entry name" value="CREG_beta-barrel"/>
</dbReference>
<evidence type="ECO:0000259" key="2">
    <source>
        <dbReference type="Pfam" id="PF13883"/>
    </source>
</evidence>
<name>A0A327X697_9GAMM</name>
<dbReference type="InterPro" id="IPR012349">
    <property type="entry name" value="Split_barrel_FMN-bd"/>
</dbReference>
<organism evidence="3 5">
    <name type="scientific">Aliidiomarina maris</name>
    <dbReference type="NCBI Taxonomy" id="531312"/>
    <lineage>
        <taxon>Bacteria</taxon>
        <taxon>Pseudomonadati</taxon>
        <taxon>Pseudomonadota</taxon>
        <taxon>Gammaproteobacteria</taxon>
        <taxon>Alteromonadales</taxon>
        <taxon>Idiomarinaceae</taxon>
        <taxon>Aliidiomarina</taxon>
    </lineage>
</organism>
<reference evidence="3 5" key="2">
    <citation type="submission" date="2018-06" db="EMBL/GenBank/DDBJ databases">
        <title>Genomic Encyclopedia of Type Strains, Phase III (KMG-III): the genomes of soil and plant-associated and newly described type strains.</title>
        <authorList>
            <person name="Whitman W."/>
        </authorList>
    </citation>
    <scope>NUCLEOTIDE SEQUENCE [LARGE SCALE GENOMIC DNA]</scope>
    <source>
        <strain evidence="3 5">CGMCC 1.15366</strain>
    </source>
</reference>
<dbReference type="EMBL" id="PIPK01000001">
    <property type="protein sequence ID" value="RUO28259.1"/>
    <property type="molecule type" value="Genomic_DNA"/>
</dbReference>
<evidence type="ECO:0000313" key="6">
    <source>
        <dbReference type="Proteomes" id="UP000287865"/>
    </source>
</evidence>
<dbReference type="EMBL" id="QLMD01000001">
    <property type="protein sequence ID" value="RAK01413.1"/>
    <property type="molecule type" value="Genomic_DNA"/>
</dbReference>